<evidence type="ECO:0000256" key="6">
    <source>
        <dbReference type="ARBA" id="ARBA00022989"/>
    </source>
</evidence>
<feature type="transmembrane region" description="Helical" evidence="8">
    <location>
        <begin position="260"/>
        <end position="282"/>
    </location>
</feature>
<feature type="transmembrane region" description="Helical" evidence="8">
    <location>
        <begin position="17"/>
        <end position="37"/>
    </location>
</feature>
<evidence type="ECO:0000256" key="2">
    <source>
        <dbReference type="ARBA" id="ARBA00007783"/>
    </source>
</evidence>
<dbReference type="InterPro" id="IPR047817">
    <property type="entry name" value="ABC2_TM_bact-type"/>
</dbReference>
<dbReference type="InterPro" id="IPR013525">
    <property type="entry name" value="ABC2_TM"/>
</dbReference>
<name>A0A1U9K5F3_9BACL</name>
<evidence type="ECO:0000256" key="7">
    <source>
        <dbReference type="ARBA" id="ARBA00023136"/>
    </source>
</evidence>
<dbReference type="Pfam" id="PF12698">
    <property type="entry name" value="ABC2_membrane_3"/>
    <property type="match status" value="1"/>
</dbReference>
<sequence length="413" mass="45697">MGPYFKKDLLQLSDDRVALALMLLMPLVLIAILGFSLQHSFHSVPDDIRIAVVDRDSQEAALTKLEERLSEEMPKEKVEELLAVAPDISAPDLLIEHVLQDDSLQDSIEIEFVSDVEAARDNDAYAAVIEIPRGYRLYMWEHMFLGTSDHSVALSLFTNSEEAVRSTIVESLVDHFFYEMRVQTVLNRADAANLRQALTPESHIVPRGGEPVTSFQYYTAGMSVMFVLFTAGIVANYAFTEKKTHVFARMLLANTPRWKYLTSRGLTTVWIVFLQLLLLFVVTSLVFNIEWGNLAAVLLLSIALSVAVGGIGTLLTSVNFMLNSSTVSNVFQIFFTSIMAFVGGSMVPVRELSPLLGEIGHFTPNGKALSGYVQIFRGDSLAEITDSLAFLCCFGFACFLIAAILFPRKGALS</sequence>
<dbReference type="InterPro" id="IPR051449">
    <property type="entry name" value="ABC-2_transporter_component"/>
</dbReference>
<dbReference type="AlphaFoldDB" id="A0A1U9K5F3"/>
<reference evidence="10 11" key="1">
    <citation type="journal article" date="2015" name="Int. J. Syst. Evol. Microbiol.">
        <title>Novibacillus thermophilus gen. nov., sp. nov., a Gram-staining-negative and moderately thermophilic member of the family Thermoactinomycetaceae.</title>
        <authorList>
            <person name="Yang G."/>
            <person name="Chen J."/>
            <person name="Zhou S."/>
        </authorList>
    </citation>
    <scope>NUCLEOTIDE SEQUENCE [LARGE SCALE GENOMIC DNA]</scope>
    <source>
        <strain evidence="10 11">SG-1</strain>
    </source>
</reference>
<dbReference type="OrthoDB" id="3078158at2"/>
<keyword evidence="6 8" id="KW-1133">Transmembrane helix</keyword>
<comment type="similarity">
    <text evidence="2">Belongs to the ABC-2 integral membrane protein family.</text>
</comment>
<dbReference type="PANTHER" id="PTHR30294:SF48">
    <property type="entry name" value="LINEARMYCIN RESISTANCE PERMEASE PROTEIN LNRM"/>
    <property type="match status" value="1"/>
</dbReference>
<dbReference type="EMBL" id="CP019699">
    <property type="protein sequence ID" value="AQS55240.1"/>
    <property type="molecule type" value="Genomic_DNA"/>
</dbReference>
<comment type="subcellular location">
    <subcellularLocation>
        <location evidence="1">Cell membrane</location>
        <topology evidence="1">Multi-pass membrane protein</topology>
    </subcellularLocation>
</comment>
<keyword evidence="7 8" id="KW-0472">Membrane</keyword>
<evidence type="ECO:0000256" key="8">
    <source>
        <dbReference type="SAM" id="Phobius"/>
    </source>
</evidence>
<dbReference type="GO" id="GO:0005886">
    <property type="term" value="C:plasma membrane"/>
    <property type="evidence" value="ECO:0007669"/>
    <property type="project" value="UniProtKB-SubCell"/>
</dbReference>
<accession>A0A1U9K5F3</accession>
<feature type="transmembrane region" description="Helical" evidence="8">
    <location>
        <begin position="217"/>
        <end position="239"/>
    </location>
</feature>
<evidence type="ECO:0000256" key="5">
    <source>
        <dbReference type="ARBA" id="ARBA00022692"/>
    </source>
</evidence>
<gene>
    <name evidence="10" type="ORF">B0W44_05050</name>
</gene>
<keyword evidence="5 8" id="KW-0812">Transmembrane</keyword>
<evidence type="ECO:0000313" key="11">
    <source>
        <dbReference type="Proteomes" id="UP000188603"/>
    </source>
</evidence>
<keyword evidence="3" id="KW-0813">Transport</keyword>
<keyword evidence="4" id="KW-1003">Cell membrane</keyword>
<dbReference type="STRING" id="1471761.B0W44_05050"/>
<evidence type="ECO:0000256" key="4">
    <source>
        <dbReference type="ARBA" id="ARBA00022475"/>
    </source>
</evidence>
<dbReference type="KEGG" id="ntr:B0W44_05050"/>
<evidence type="ECO:0000256" key="1">
    <source>
        <dbReference type="ARBA" id="ARBA00004651"/>
    </source>
</evidence>
<evidence type="ECO:0000259" key="9">
    <source>
        <dbReference type="PROSITE" id="PS51012"/>
    </source>
</evidence>
<dbReference type="PANTHER" id="PTHR30294">
    <property type="entry name" value="MEMBRANE COMPONENT OF ABC TRANSPORTER YHHJ-RELATED"/>
    <property type="match status" value="1"/>
</dbReference>
<proteinExistence type="inferred from homology"/>
<dbReference type="Proteomes" id="UP000188603">
    <property type="component" value="Chromosome"/>
</dbReference>
<protein>
    <recommendedName>
        <fullName evidence="9">ABC transmembrane type-2 domain-containing protein</fullName>
    </recommendedName>
</protein>
<dbReference type="PROSITE" id="PS51012">
    <property type="entry name" value="ABC_TM2"/>
    <property type="match status" value="1"/>
</dbReference>
<organism evidence="10 11">
    <name type="scientific">Novibacillus thermophilus</name>
    <dbReference type="NCBI Taxonomy" id="1471761"/>
    <lineage>
        <taxon>Bacteria</taxon>
        <taxon>Bacillati</taxon>
        <taxon>Bacillota</taxon>
        <taxon>Bacilli</taxon>
        <taxon>Bacillales</taxon>
        <taxon>Thermoactinomycetaceae</taxon>
        <taxon>Novibacillus</taxon>
    </lineage>
</organism>
<feature type="transmembrane region" description="Helical" evidence="8">
    <location>
        <begin position="327"/>
        <end position="347"/>
    </location>
</feature>
<dbReference type="GO" id="GO:0140359">
    <property type="term" value="F:ABC-type transporter activity"/>
    <property type="evidence" value="ECO:0007669"/>
    <property type="project" value="InterPro"/>
</dbReference>
<evidence type="ECO:0000313" key="10">
    <source>
        <dbReference type="EMBL" id="AQS55240.1"/>
    </source>
</evidence>
<feature type="transmembrane region" description="Helical" evidence="8">
    <location>
        <begin position="388"/>
        <end position="406"/>
    </location>
</feature>
<evidence type="ECO:0000256" key="3">
    <source>
        <dbReference type="ARBA" id="ARBA00022448"/>
    </source>
</evidence>
<dbReference type="RefSeq" id="WP_077719057.1">
    <property type="nucleotide sequence ID" value="NZ_CP019699.1"/>
</dbReference>
<keyword evidence="11" id="KW-1185">Reference proteome</keyword>
<feature type="transmembrane region" description="Helical" evidence="8">
    <location>
        <begin position="294"/>
        <end position="315"/>
    </location>
</feature>
<feature type="domain" description="ABC transmembrane type-2" evidence="9">
    <location>
        <begin position="166"/>
        <end position="409"/>
    </location>
</feature>